<evidence type="ECO:0000313" key="2">
    <source>
        <dbReference type="Proteomes" id="UP000240904"/>
    </source>
</evidence>
<proteinExistence type="predicted"/>
<comment type="caution">
    <text evidence="1">The sequence shown here is derived from an EMBL/GenBank/DDBJ whole genome shotgun (WGS) entry which is preliminary data.</text>
</comment>
<name>A0A2T3MW48_9GAMM</name>
<gene>
    <name evidence="1" type="ORF">C9I89_14595</name>
</gene>
<evidence type="ECO:0000313" key="1">
    <source>
        <dbReference type="EMBL" id="PSW04203.1"/>
    </source>
</evidence>
<sequence length="81" mass="9651">MRQSVYLHMAVLFIRLDIHRENEAWRRVHRRIRVDLPHVSKHILQDIGVGDDCRLESGFGSTQAERKVSLLRREYQSRLVT</sequence>
<dbReference type="Proteomes" id="UP000240904">
    <property type="component" value="Unassembled WGS sequence"/>
</dbReference>
<organism evidence="1 2">
    <name type="scientific">Photobacterium lipolyticum</name>
    <dbReference type="NCBI Taxonomy" id="266810"/>
    <lineage>
        <taxon>Bacteria</taxon>
        <taxon>Pseudomonadati</taxon>
        <taxon>Pseudomonadota</taxon>
        <taxon>Gammaproteobacteria</taxon>
        <taxon>Vibrionales</taxon>
        <taxon>Vibrionaceae</taxon>
        <taxon>Photobacterium</taxon>
    </lineage>
</organism>
<keyword evidence="2" id="KW-1185">Reference proteome</keyword>
<dbReference type="AlphaFoldDB" id="A0A2T3MW48"/>
<accession>A0A2T3MW48</accession>
<dbReference type="EMBL" id="PYMC01000010">
    <property type="protein sequence ID" value="PSW04203.1"/>
    <property type="molecule type" value="Genomic_DNA"/>
</dbReference>
<dbReference type="RefSeq" id="WP_107284076.1">
    <property type="nucleotide sequence ID" value="NZ_PYMC01000010.1"/>
</dbReference>
<dbReference type="OrthoDB" id="5828826at2"/>
<reference evidence="1 2" key="1">
    <citation type="submission" date="2018-03" db="EMBL/GenBank/DDBJ databases">
        <title>Whole genome sequencing of Histamine producing bacteria.</title>
        <authorList>
            <person name="Butler K."/>
        </authorList>
    </citation>
    <scope>NUCLEOTIDE SEQUENCE [LARGE SCALE GENOMIC DNA]</scope>
    <source>
        <strain evidence="1 2">DSM 16190</strain>
    </source>
</reference>
<evidence type="ECO:0008006" key="3">
    <source>
        <dbReference type="Google" id="ProtNLM"/>
    </source>
</evidence>
<protein>
    <recommendedName>
        <fullName evidence="3">DUF1127 domain-containing protein</fullName>
    </recommendedName>
</protein>